<evidence type="ECO:0000256" key="6">
    <source>
        <dbReference type="ARBA" id="ARBA00022833"/>
    </source>
</evidence>
<comment type="similarity">
    <text evidence="1">Belongs to the UPF0758 family.</text>
</comment>
<dbReference type="PANTHER" id="PTHR30471:SF3">
    <property type="entry name" value="UPF0758 PROTEIN YEES-RELATED"/>
    <property type="match status" value="1"/>
</dbReference>
<dbReference type="InterPro" id="IPR010994">
    <property type="entry name" value="RuvA_2-like"/>
</dbReference>
<comment type="caution">
    <text evidence="10">The sequence shown here is derived from an EMBL/GenBank/DDBJ whole genome shotgun (WGS) entry which is preliminary data.</text>
</comment>
<dbReference type="InterPro" id="IPR000445">
    <property type="entry name" value="HhH_motif"/>
</dbReference>
<name>A0A2A7ATP0_9FIRM</name>
<keyword evidence="6" id="KW-0862">Zinc</keyword>
<feature type="domain" description="MPN" evidence="9">
    <location>
        <begin position="105"/>
        <end position="227"/>
    </location>
</feature>
<dbReference type="SUPFAM" id="SSF47781">
    <property type="entry name" value="RuvA domain 2-like"/>
    <property type="match status" value="1"/>
</dbReference>
<dbReference type="GO" id="GO:0008237">
    <property type="term" value="F:metallopeptidase activity"/>
    <property type="evidence" value="ECO:0007669"/>
    <property type="project" value="UniProtKB-KW"/>
</dbReference>
<sequence length="241" mass="27253">MAEEKKTHEGHRQRMRKRVEQQGFDSLEPHEALEYLLYITNARKDTNQLAHDLMGRFGDFAGVLEATEEDLLTVEGVGPATARMLHLLPAVSRYYTQCRTNGKISFKTTEQLAVYLLRLFAGAEQERALLLALDGRSRIKATLWLKDGTGDRVSLAIKDVVAAALKGGTDSVVLCHNHPNGMALPSREDIQATENIVRALGLVRVHLRDHIILTESEYFSMRDENRLPFYDFVTGEMLRPY</sequence>
<dbReference type="RefSeq" id="WP_097838851.1">
    <property type="nucleotide sequence ID" value="NZ_NMTY01000004.1"/>
</dbReference>
<organism evidence="10 11">
    <name type="scientific">Faecalibacterium prausnitzii</name>
    <dbReference type="NCBI Taxonomy" id="853"/>
    <lineage>
        <taxon>Bacteria</taxon>
        <taxon>Bacillati</taxon>
        <taxon>Bacillota</taxon>
        <taxon>Clostridia</taxon>
        <taxon>Eubacteriales</taxon>
        <taxon>Oscillospiraceae</taxon>
        <taxon>Faecalibacterium</taxon>
    </lineage>
</organism>
<evidence type="ECO:0000256" key="8">
    <source>
        <dbReference type="ARBA" id="ARBA00023204"/>
    </source>
</evidence>
<dbReference type="Gene3D" id="3.40.140.10">
    <property type="entry name" value="Cytidine Deaminase, domain 2"/>
    <property type="match status" value="1"/>
</dbReference>
<proteinExistence type="inferred from homology"/>
<evidence type="ECO:0000256" key="4">
    <source>
        <dbReference type="ARBA" id="ARBA00022763"/>
    </source>
</evidence>
<evidence type="ECO:0000313" key="11">
    <source>
        <dbReference type="Proteomes" id="UP000220005"/>
    </source>
</evidence>
<keyword evidence="5" id="KW-0378">Hydrolase</keyword>
<evidence type="ECO:0000259" key="9">
    <source>
        <dbReference type="PROSITE" id="PS50249"/>
    </source>
</evidence>
<dbReference type="GO" id="GO:0006508">
    <property type="term" value="P:proteolysis"/>
    <property type="evidence" value="ECO:0007669"/>
    <property type="project" value="UniProtKB-KW"/>
</dbReference>
<dbReference type="PANTHER" id="PTHR30471">
    <property type="entry name" value="DNA REPAIR PROTEIN RADC"/>
    <property type="match status" value="1"/>
</dbReference>
<evidence type="ECO:0000256" key="1">
    <source>
        <dbReference type="ARBA" id="ARBA00010243"/>
    </source>
</evidence>
<keyword evidence="7" id="KW-0482">Metalloprotease</keyword>
<reference evidence="10 11" key="1">
    <citation type="journal article" date="2017" name="Front. Microbiol.">
        <title>New Insights into the Diversity of the Genus Faecalibacterium.</title>
        <authorList>
            <person name="Benevides L."/>
            <person name="Burman S."/>
            <person name="Martin R."/>
            <person name="Robert V."/>
            <person name="Thomas M."/>
            <person name="Miquel S."/>
            <person name="Chain F."/>
            <person name="Sokol H."/>
            <person name="Bermudez-Humaran L.G."/>
            <person name="Morrison M."/>
            <person name="Langella P."/>
            <person name="Azevedo V.A."/>
            <person name="Chatel J.M."/>
            <person name="Soares S."/>
        </authorList>
    </citation>
    <scope>NUCLEOTIDE SEQUENCE [LARGE SCALE GENOMIC DNA]</scope>
    <source>
        <strain evidence="10 11">CNCM I 4575</strain>
    </source>
</reference>
<keyword evidence="3" id="KW-0479">Metal-binding</keyword>
<dbReference type="InterPro" id="IPR037518">
    <property type="entry name" value="MPN"/>
</dbReference>
<evidence type="ECO:0000256" key="3">
    <source>
        <dbReference type="ARBA" id="ARBA00022723"/>
    </source>
</evidence>
<dbReference type="AlphaFoldDB" id="A0A2A7ATP0"/>
<protein>
    <submittedName>
        <fullName evidence="10">DNA repair protein RadC</fullName>
    </submittedName>
</protein>
<keyword evidence="2" id="KW-0645">Protease</keyword>
<dbReference type="Proteomes" id="UP000220005">
    <property type="component" value="Unassembled WGS sequence"/>
</dbReference>
<evidence type="ECO:0000256" key="5">
    <source>
        <dbReference type="ARBA" id="ARBA00022801"/>
    </source>
</evidence>
<dbReference type="GO" id="GO:0046872">
    <property type="term" value="F:metal ion binding"/>
    <property type="evidence" value="ECO:0007669"/>
    <property type="project" value="UniProtKB-KW"/>
</dbReference>
<evidence type="ECO:0000313" key="10">
    <source>
        <dbReference type="EMBL" id="PDX82411.1"/>
    </source>
</evidence>
<dbReference type="Pfam" id="PF00633">
    <property type="entry name" value="HHH"/>
    <property type="match status" value="1"/>
</dbReference>
<dbReference type="GO" id="GO:0006281">
    <property type="term" value="P:DNA repair"/>
    <property type="evidence" value="ECO:0007669"/>
    <property type="project" value="UniProtKB-KW"/>
</dbReference>
<accession>A0A2A7ATP0</accession>
<dbReference type="InterPro" id="IPR001405">
    <property type="entry name" value="UPF0758"/>
</dbReference>
<gene>
    <name evidence="10" type="ORF">CGS58_02770</name>
</gene>
<dbReference type="InterPro" id="IPR025657">
    <property type="entry name" value="RadC_JAB"/>
</dbReference>
<dbReference type="EMBL" id="NMTY01000004">
    <property type="protein sequence ID" value="PDX82411.1"/>
    <property type="molecule type" value="Genomic_DNA"/>
</dbReference>
<evidence type="ECO:0000256" key="2">
    <source>
        <dbReference type="ARBA" id="ARBA00022670"/>
    </source>
</evidence>
<dbReference type="GO" id="GO:0003677">
    <property type="term" value="F:DNA binding"/>
    <property type="evidence" value="ECO:0007669"/>
    <property type="project" value="InterPro"/>
</dbReference>
<dbReference type="GO" id="GO:0140097">
    <property type="term" value="F:catalytic activity, acting on DNA"/>
    <property type="evidence" value="ECO:0007669"/>
    <property type="project" value="UniProtKB-ARBA"/>
</dbReference>
<dbReference type="Pfam" id="PF04002">
    <property type="entry name" value="RadC"/>
    <property type="match status" value="1"/>
</dbReference>
<dbReference type="PROSITE" id="PS50249">
    <property type="entry name" value="MPN"/>
    <property type="match status" value="1"/>
</dbReference>
<dbReference type="Gene3D" id="1.10.150.20">
    <property type="entry name" value="5' to 3' exonuclease, C-terminal subdomain"/>
    <property type="match status" value="1"/>
</dbReference>
<keyword evidence="8" id="KW-0234">DNA repair</keyword>
<evidence type="ECO:0000256" key="7">
    <source>
        <dbReference type="ARBA" id="ARBA00023049"/>
    </source>
</evidence>
<dbReference type="SUPFAM" id="SSF102712">
    <property type="entry name" value="JAB1/MPN domain"/>
    <property type="match status" value="1"/>
</dbReference>
<keyword evidence="4" id="KW-0227">DNA damage</keyword>